<dbReference type="RefSeq" id="WP_075622092.1">
    <property type="nucleotide sequence ID" value="NZ_CP015607.1"/>
</dbReference>
<evidence type="ECO:0000313" key="2">
    <source>
        <dbReference type="EMBL" id="APT45800.1"/>
    </source>
</evidence>
<gene>
    <name evidence="2" type="ORF">BSA145_07745</name>
</gene>
<feature type="transmembrane region" description="Helical" evidence="1">
    <location>
        <begin position="7"/>
        <end position="23"/>
    </location>
</feature>
<keyword evidence="1" id="KW-0472">Membrane</keyword>
<protein>
    <submittedName>
        <fullName evidence="2">Uncharacterized protein</fullName>
    </submittedName>
</protein>
<evidence type="ECO:0000256" key="1">
    <source>
        <dbReference type="SAM" id="Phobius"/>
    </source>
</evidence>
<evidence type="ECO:0000313" key="3">
    <source>
        <dbReference type="Proteomes" id="UP000185426"/>
    </source>
</evidence>
<dbReference type="Proteomes" id="UP000185426">
    <property type="component" value="Chromosome"/>
</dbReference>
<reference evidence="2 3" key="1">
    <citation type="submission" date="2016-05" db="EMBL/GenBank/DDBJ databases">
        <title>Complete Genome and Methylome Analysis of Psychrotrophic Bacterial Isolates from Antarctic Lake Untersee.</title>
        <authorList>
            <person name="Fomenkov A."/>
            <person name="Akimov V.N."/>
            <person name="Vasilyeva L.V."/>
            <person name="Andersen D."/>
            <person name="Vincze T."/>
            <person name="Roberts R.J."/>
        </authorList>
    </citation>
    <scope>NUCLEOTIDE SEQUENCE [LARGE SCALE GENOMIC DNA]</scope>
    <source>
        <strain evidence="2 3">U14-5</strain>
    </source>
</reference>
<proteinExistence type="predicted"/>
<keyword evidence="1" id="KW-0812">Transmembrane</keyword>
<feature type="transmembrane region" description="Helical" evidence="1">
    <location>
        <begin position="29"/>
        <end position="46"/>
    </location>
</feature>
<name>A0A1L6ZH24_BACIA</name>
<sequence>MAVKHFLTAIVVAIIVGIIVYVADDRLSMFPLMLILAVAIYIVSRISEELIKKYSKENS</sequence>
<organism evidence="2 3">
    <name type="scientific">Bacillus safensis</name>
    <dbReference type="NCBI Taxonomy" id="561879"/>
    <lineage>
        <taxon>Bacteria</taxon>
        <taxon>Bacillati</taxon>
        <taxon>Bacillota</taxon>
        <taxon>Bacilli</taxon>
        <taxon>Bacillales</taxon>
        <taxon>Bacillaceae</taxon>
        <taxon>Bacillus</taxon>
    </lineage>
</organism>
<dbReference type="AlphaFoldDB" id="A0A1L6ZH24"/>
<keyword evidence="1" id="KW-1133">Transmembrane helix</keyword>
<dbReference type="EMBL" id="CP015607">
    <property type="protein sequence ID" value="APT45800.1"/>
    <property type="molecule type" value="Genomic_DNA"/>
</dbReference>
<accession>A0A1L6ZH24</accession>